<dbReference type="InterPro" id="IPR045263">
    <property type="entry name" value="GLUT"/>
</dbReference>
<evidence type="ECO:0000313" key="6">
    <source>
        <dbReference type="EMBL" id="CAG6467048.1"/>
    </source>
</evidence>
<evidence type="ECO:0000256" key="4">
    <source>
        <dbReference type="ARBA" id="ARBA00023136"/>
    </source>
</evidence>
<keyword evidence="6" id="KW-0762">Sugar transport</keyword>
<feature type="transmembrane region" description="Helical" evidence="5">
    <location>
        <begin position="66"/>
        <end position="89"/>
    </location>
</feature>
<dbReference type="AlphaFoldDB" id="A0A8D8B121"/>
<keyword evidence="4 5" id="KW-0472">Membrane</keyword>
<proteinExistence type="predicted"/>
<dbReference type="InterPro" id="IPR036259">
    <property type="entry name" value="MFS_trans_sf"/>
</dbReference>
<name>A0A8D8B121_CULPI</name>
<dbReference type="SUPFAM" id="SSF103473">
    <property type="entry name" value="MFS general substrate transporter"/>
    <property type="match status" value="1"/>
</dbReference>
<dbReference type="InterPro" id="IPR005828">
    <property type="entry name" value="MFS_sugar_transport-like"/>
</dbReference>
<evidence type="ECO:0000256" key="2">
    <source>
        <dbReference type="ARBA" id="ARBA00022692"/>
    </source>
</evidence>
<keyword evidence="3 5" id="KW-1133">Transmembrane helix</keyword>
<dbReference type="PANTHER" id="PTHR23503">
    <property type="entry name" value="SOLUTE CARRIER FAMILY 2"/>
    <property type="match status" value="1"/>
</dbReference>
<feature type="transmembrane region" description="Helical" evidence="5">
    <location>
        <begin position="12"/>
        <end position="31"/>
    </location>
</feature>
<evidence type="ECO:0000256" key="1">
    <source>
        <dbReference type="ARBA" id="ARBA00004370"/>
    </source>
</evidence>
<dbReference type="EMBL" id="HBUE01057459">
    <property type="protein sequence ID" value="CAG6467028.1"/>
    <property type="molecule type" value="Transcribed_RNA"/>
</dbReference>
<dbReference type="EMBL" id="HBUE01057467">
    <property type="protein sequence ID" value="CAG6467048.1"/>
    <property type="molecule type" value="Transcribed_RNA"/>
</dbReference>
<evidence type="ECO:0000256" key="3">
    <source>
        <dbReference type="ARBA" id="ARBA00022989"/>
    </source>
</evidence>
<keyword evidence="6" id="KW-0813">Transport</keyword>
<dbReference type="EMBL" id="HBUE01346820">
    <property type="protein sequence ID" value="CAG6601189.1"/>
    <property type="molecule type" value="Transcribed_RNA"/>
</dbReference>
<accession>A0A8D8B121</accession>
<protein>
    <submittedName>
        <fullName evidence="6">Facilitated glucose transporter homolog</fullName>
    </submittedName>
</protein>
<dbReference type="EMBL" id="HBUE01239823">
    <property type="protein sequence ID" value="CAG6548944.1"/>
    <property type="molecule type" value="Transcribed_RNA"/>
</dbReference>
<keyword evidence="2 5" id="KW-0812">Transmembrane</keyword>
<organism evidence="6">
    <name type="scientific">Culex pipiens</name>
    <name type="common">House mosquito</name>
    <dbReference type="NCBI Taxonomy" id="7175"/>
    <lineage>
        <taxon>Eukaryota</taxon>
        <taxon>Metazoa</taxon>
        <taxon>Ecdysozoa</taxon>
        <taxon>Arthropoda</taxon>
        <taxon>Hexapoda</taxon>
        <taxon>Insecta</taxon>
        <taxon>Pterygota</taxon>
        <taxon>Neoptera</taxon>
        <taxon>Endopterygota</taxon>
        <taxon>Diptera</taxon>
        <taxon>Nematocera</taxon>
        <taxon>Culicoidea</taxon>
        <taxon>Culicidae</taxon>
        <taxon>Culicinae</taxon>
        <taxon>Culicini</taxon>
        <taxon>Culex</taxon>
        <taxon>Culex</taxon>
    </lineage>
</organism>
<reference evidence="6" key="1">
    <citation type="submission" date="2021-05" db="EMBL/GenBank/DDBJ databases">
        <authorList>
            <person name="Alioto T."/>
            <person name="Alioto T."/>
            <person name="Gomez Garrido J."/>
        </authorList>
    </citation>
    <scope>NUCLEOTIDE SEQUENCE</scope>
</reference>
<dbReference type="GO" id="GO:0016020">
    <property type="term" value="C:membrane"/>
    <property type="evidence" value="ECO:0007669"/>
    <property type="project" value="UniProtKB-SubCell"/>
</dbReference>
<dbReference type="EMBL" id="HBUE01057462">
    <property type="protein sequence ID" value="CAG6467036.1"/>
    <property type="molecule type" value="Transcribed_RNA"/>
</dbReference>
<dbReference type="Pfam" id="PF00083">
    <property type="entry name" value="Sugar_tr"/>
    <property type="match status" value="1"/>
</dbReference>
<evidence type="ECO:0000256" key="5">
    <source>
        <dbReference type="SAM" id="Phobius"/>
    </source>
</evidence>
<dbReference type="GO" id="GO:0015149">
    <property type="term" value="F:hexose transmembrane transporter activity"/>
    <property type="evidence" value="ECO:0007669"/>
    <property type="project" value="TreeGrafter"/>
</dbReference>
<dbReference type="EMBL" id="HBUE01239828">
    <property type="protein sequence ID" value="CAG6548960.1"/>
    <property type="molecule type" value="Transcribed_RNA"/>
</dbReference>
<dbReference type="EMBL" id="HBUE01346815">
    <property type="protein sequence ID" value="CAG6601173.1"/>
    <property type="molecule type" value="Transcribed_RNA"/>
</dbReference>
<dbReference type="Gene3D" id="1.20.1250.20">
    <property type="entry name" value="MFS general substrate transporter like domains"/>
    <property type="match status" value="1"/>
</dbReference>
<dbReference type="PANTHER" id="PTHR23503:SF127">
    <property type="entry name" value="FI08437P-RELATED"/>
    <property type="match status" value="1"/>
</dbReference>
<sequence>MEFQLPDSNWTAGLVFAGLVITVGVAVPAGFQVSIINAPAEYIQAWCRAVILTRFGTWLSDEELNLLWASIVTVAILFGVFISIFGGILTCKFGRKKSFLICGIVLALARPLRSSCSFWGAQ</sequence>
<comment type="subcellular location">
    <subcellularLocation>
        <location evidence="1">Membrane</location>
    </subcellularLocation>
</comment>